<sequence length="81" mass="8866">MSQNYATGSDGIYINHSTPGLSFVMTGSGNYKWRRPGDAMFFTAPQKMSCPTACMNPHTTLPSGGNCQNFMNGTYSSWVAW</sequence>
<name>A0AA96ESM0_9VIRU</name>
<accession>A0AA96ESM0</accession>
<protein>
    <submittedName>
        <fullName evidence="1">Uncharacterized protein</fullName>
    </submittedName>
</protein>
<evidence type="ECO:0000313" key="1">
    <source>
        <dbReference type="EMBL" id="WNL50382.1"/>
    </source>
</evidence>
<gene>
    <name evidence="1" type="ORF">MarDSR_343</name>
</gene>
<organism evidence="1">
    <name type="scientific">Marseillevirus sp</name>
    <dbReference type="NCBI Taxonomy" id="2809551"/>
    <lineage>
        <taxon>Viruses</taxon>
        <taxon>Varidnaviria</taxon>
        <taxon>Bamfordvirae</taxon>
        <taxon>Nucleocytoviricota</taxon>
        <taxon>Megaviricetes</taxon>
        <taxon>Pimascovirales</taxon>
        <taxon>Pimascovirales incertae sedis</taxon>
        <taxon>Marseilleviridae</taxon>
        <taxon>Marseillevirus</taxon>
    </lineage>
</organism>
<reference evidence="1" key="1">
    <citation type="submission" date="2023-07" db="EMBL/GenBank/DDBJ databases">
        <authorList>
            <person name="Xia Y."/>
        </authorList>
    </citation>
    <scope>NUCLEOTIDE SEQUENCE</scope>
    <source>
        <strain evidence="1">E</strain>
    </source>
</reference>
<proteinExistence type="predicted"/>
<dbReference type="EMBL" id="OR343189">
    <property type="protein sequence ID" value="WNL50382.1"/>
    <property type="molecule type" value="Genomic_DNA"/>
</dbReference>